<keyword evidence="3" id="KW-0804">Transcription</keyword>
<keyword evidence="2" id="KW-0238">DNA-binding</keyword>
<accession>I4BE61</accession>
<keyword evidence="1" id="KW-0805">Transcription regulation</keyword>
<name>I4BE61_MYCCN</name>
<dbReference type="Gene3D" id="3.30.1050.10">
    <property type="entry name" value="SCP2 sterol-binding domain"/>
    <property type="match status" value="1"/>
</dbReference>
<dbReference type="SUPFAM" id="SSF55718">
    <property type="entry name" value="SCP-like"/>
    <property type="match status" value="1"/>
</dbReference>
<dbReference type="PANTHER" id="PTHR33204">
    <property type="entry name" value="TRANSCRIPTIONAL REGULATOR, MARR FAMILY"/>
    <property type="match status" value="1"/>
</dbReference>
<keyword evidence="6" id="KW-1185">Reference proteome</keyword>
<dbReference type="Proteomes" id="UP000006057">
    <property type="component" value="Chromosome"/>
</dbReference>
<dbReference type="Pfam" id="PF01638">
    <property type="entry name" value="HxlR"/>
    <property type="match status" value="1"/>
</dbReference>
<dbReference type="CDD" id="cd00090">
    <property type="entry name" value="HTH_ARSR"/>
    <property type="match status" value="1"/>
</dbReference>
<dbReference type="AlphaFoldDB" id="I4BE61"/>
<dbReference type="STRING" id="710421.Mycch_0751"/>
<dbReference type="InterPro" id="IPR029229">
    <property type="entry name" value="Alkyl_sulf_C"/>
</dbReference>
<dbReference type="EMBL" id="CP003053">
    <property type="protein sequence ID" value="AFM15568.1"/>
    <property type="molecule type" value="Genomic_DNA"/>
</dbReference>
<evidence type="ECO:0000259" key="4">
    <source>
        <dbReference type="PROSITE" id="PS51118"/>
    </source>
</evidence>
<dbReference type="HOGENOM" id="CLU_076095_0_0_11"/>
<gene>
    <name evidence="5" type="ordered locus">Mycch_0751</name>
</gene>
<dbReference type="SUPFAM" id="SSF46785">
    <property type="entry name" value="Winged helix' DNA-binding domain"/>
    <property type="match status" value="1"/>
</dbReference>
<evidence type="ECO:0000256" key="1">
    <source>
        <dbReference type="ARBA" id="ARBA00023015"/>
    </source>
</evidence>
<dbReference type="KEGG" id="mcb:Mycch_0751"/>
<dbReference type="InterPro" id="IPR036527">
    <property type="entry name" value="SCP2_sterol-bd_dom_sf"/>
</dbReference>
<evidence type="ECO:0000313" key="5">
    <source>
        <dbReference type="EMBL" id="AFM15568.1"/>
    </source>
</evidence>
<evidence type="ECO:0000256" key="3">
    <source>
        <dbReference type="ARBA" id="ARBA00023163"/>
    </source>
</evidence>
<dbReference type="GO" id="GO:0003677">
    <property type="term" value="F:DNA binding"/>
    <property type="evidence" value="ECO:0007669"/>
    <property type="project" value="UniProtKB-KW"/>
</dbReference>
<dbReference type="PATRIC" id="fig|710421.3.peg.750"/>
<dbReference type="eggNOG" id="COG1733">
    <property type="taxonomic scope" value="Bacteria"/>
</dbReference>
<organism evidence="5 6">
    <name type="scientific">Mycolicibacterium chubuense (strain NBB4)</name>
    <name type="common">Mycobacterium chubuense</name>
    <dbReference type="NCBI Taxonomy" id="710421"/>
    <lineage>
        <taxon>Bacteria</taxon>
        <taxon>Bacillati</taxon>
        <taxon>Actinomycetota</taxon>
        <taxon>Actinomycetes</taxon>
        <taxon>Mycobacteriales</taxon>
        <taxon>Mycobacteriaceae</taxon>
        <taxon>Mycolicibacterium</taxon>
    </lineage>
</organism>
<dbReference type="InterPro" id="IPR036388">
    <property type="entry name" value="WH-like_DNA-bd_sf"/>
</dbReference>
<dbReference type="InterPro" id="IPR011991">
    <property type="entry name" value="ArsR-like_HTH"/>
</dbReference>
<dbReference type="Gene3D" id="1.10.10.10">
    <property type="entry name" value="Winged helix-like DNA-binding domain superfamily/Winged helix DNA-binding domain"/>
    <property type="match status" value="1"/>
</dbReference>
<dbReference type="InterPro" id="IPR002577">
    <property type="entry name" value="HTH_HxlR"/>
</dbReference>
<dbReference type="Pfam" id="PF14864">
    <property type="entry name" value="Alkyl_sulf_C"/>
    <property type="match status" value="1"/>
</dbReference>
<sequence>MQTMSRRTYGQFCGLAHALDVVGERWTLLIVRELAFGAKRYTELADALAGIGTSLLASRVKQLESDGVIQRRLALDQPGSAVVYELSDAGRELAAAMVPLAMWGARHQMADADAAQELFRAEWLLGSLAADVRRDLPDGLNATYEFHIGDSVACLRVAAGTVSVTAGPSPTPADVVVSAGAATIAAVIGGKVTFSEAAAGGDVEVTGDSAAQAALVTMVEKSLATR</sequence>
<dbReference type="PANTHER" id="PTHR33204:SF18">
    <property type="entry name" value="TRANSCRIPTIONAL REGULATORY PROTEIN"/>
    <property type="match status" value="1"/>
</dbReference>
<dbReference type="InterPro" id="IPR036390">
    <property type="entry name" value="WH_DNA-bd_sf"/>
</dbReference>
<evidence type="ECO:0000313" key="6">
    <source>
        <dbReference type="Proteomes" id="UP000006057"/>
    </source>
</evidence>
<feature type="domain" description="HTH hxlR-type" evidence="4">
    <location>
        <begin position="13"/>
        <end position="112"/>
    </location>
</feature>
<proteinExistence type="predicted"/>
<dbReference type="PROSITE" id="PS51118">
    <property type="entry name" value="HTH_HXLR"/>
    <property type="match status" value="1"/>
</dbReference>
<evidence type="ECO:0000256" key="2">
    <source>
        <dbReference type="ARBA" id="ARBA00023125"/>
    </source>
</evidence>
<protein>
    <submittedName>
        <fullName evidence="5">Putative transcriptional regulator</fullName>
    </submittedName>
</protein>
<reference evidence="5 6" key="1">
    <citation type="submission" date="2012-06" db="EMBL/GenBank/DDBJ databases">
        <title>Complete sequence of chromosome of Mycobacterium chubuense NBB4.</title>
        <authorList>
            <consortium name="US DOE Joint Genome Institute"/>
            <person name="Lucas S."/>
            <person name="Han J."/>
            <person name="Lapidus A."/>
            <person name="Cheng J.-F."/>
            <person name="Goodwin L."/>
            <person name="Pitluck S."/>
            <person name="Peters L."/>
            <person name="Mikhailova N."/>
            <person name="Teshima H."/>
            <person name="Detter J.C."/>
            <person name="Han C."/>
            <person name="Tapia R."/>
            <person name="Land M."/>
            <person name="Hauser L."/>
            <person name="Kyrpides N."/>
            <person name="Ivanova N."/>
            <person name="Pagani I."/>
            <person name="Mattes T."/>
            <person name="Holmes A."/>
            <person name="Rutledge P."/>
            <person name="Paulsen I."/>
            <person name="Coleman N."/>
            <person name="Woyke T."/>
        </authorList>
    </citation>
    <scope>NUCLEOTIDE SEQUENCE [LARGE SCALE GENOMIC DNA]</scope>
    <source>
        <strain evidence="5 6">NBB4</strain>
    </source>
</reference>